<sequence length="78" mass="8082">MNKWVKRGISIFCAASMATGCLAGCSSGGSGGGAKSGSMIFLIWDPGQKAGMEAIADAYTEKNPDVSIEVQATGWDEY</sequence>
<comment type="caution">
    <text evidence="2">The sequence shown here is derived from an EMBL/GenBank/DDBJ whole genome shotgun (WGS) entry which is preliminary data.</text>
</comment>
<accession>A0A9X5CBC2</accession>
<dbReference type="RefSeq" id="WP_004080338.1">
    <property type="nucleotide sequence ID" value="NZ_CASCYM010000028.1"/>
</dbReference>
<feature type="signal peptide" evidence="1">
    <location>
        <begin position="1"/>
        <end position="23"/>
    </location>
</feature>
<dbReference type="PROSITE" id="PS51257">
    <property type="entry name" value="PROKAR_LIPOPROTEIN"/>
    <property type="match status" value="1"/>
</dbReference>
<gene>
    <name evidence="2" type="ORF">FMM80_22405</name>
</gene>
<dbReference type="Proteomes" id="UP000474104">
    <property type="component" value="Unassembled WGS sequence"/>
</dbReference>
<evidence type="ECO:0000256" key="1">
    <source>
        <dbReference type="SAM" id="SignalP"/>
    </source>
</evidence>
<keyword evidence="1" id="KW-0732">Signal</keyword>
<reference evidence="2 3" key="1">
    <citation type="submission" date="2019-07" db="EMBL/GenBank/DDBJ databases">
        <title>Draft genome sequences of 15 bacterial species constituting the stable defined intestinal microbiota of the GM15 gnotobiotic mouse model.</title>
        <authorList>
            <person name="Elie C."/>
            <person name="Mathieu A."/>
            <person name="Saliou A."/>
            <person name="Darnaud M."/>
            <person name="Leulier F."/>
            <person name="Tamellini A."/>
        </authorList>
    </citation>
    <scope>NUCLEOTIDE SEQUENCE [LARGE SCALE GENOMIC DNA]</scope>
    <source>
        <strain evidence="3">ASF 502</strain>
    </source>
</reference>
<dbReference type="EMBL" id="VIRB01000136">
    <property type="protein sequence ID" value="NDO71251.1"/>
    <property type="molecule type" value="Genomic_DNA"/>
</dbReference>
<evidence type="ECO:0008006" key="4">
    <source>
        <dbReference type="Google" id="ProtNLM"/>
    </source>
</evidence>
<feature type="chain" id="PRO_5040748289" description="Sugar ABC transporter substrate-binding protein" evidence="1">
    <location>
        <begin position="24"/>
        <end position="78"/>
    </location>
</feature>
<evidence type="ECO:0000313" key="2">
    <source>
        <dbReference type="EMBL" id="NDO71251.1"/>
    </source>
</evidence>
<name>A0A9X5CBC2_9FIRM</name>
<evidence type="ECO:0000313" key="3">
    <source>
        <dbReference type="Proteomes" id="UP000474104"/>
    </source>
</evidence>
<dbReference type="SUPFAM" id="SSF53850">
    <property type="entry name" value="Periplasmic binding protein-like II"/>
    <property type="match status" value="1"/>
</dbReference>
<dbReference type="Gene3D" id="3.40.190.10">
    <property type="entry name" value="Periplasmic binding protein-like II"/>
    <property type="match status" value="1"/>
</dbReference>
<dbReference type="AlphaFoldDB" id="A0A9X5CBC2"/>
<protein>
    <recommendedName>
        <fullName evidence="4">Sugar ABC transporter substrate-binding protein</fullName>
    </recommendedName>
</protein>
<organism evidence="2 3">
    <name type="scientific">Schaedlerella arabinosiphila</name>
    <dbReference type="NCBI Taxonomy" id="2044587"/>
    <lineage>
        <taxon>Bacteria</taxon>
        <taxon>Bacillati</taxon>
        <taxon>Bacillota</taxon>
        <taxon>Clostridia</taxon>
        <taxon>Lachnospirales</taxon>
        <taxon>Lachnospiraceae</taxon>
        <taxon>Schaedlerella</taxon>
    </lineage>
</organism>
<proteinExistence type="predicted"/>